<sequence>MKLHSSSRGFRFTFATTEDLLYYFDELGVTYLFLPYYDRGSRVQGRVRCHRTDDGFRGTRRYLLAWGKCRPRREVGPLVVDIVPNHVGSSKPEHNTL</sequence>
<dbReference type="Proteomes" id="UP000249682">
    <property type="component" value="Chromosome"/>
</dbReference>
<name>A0AAD0KS26_MYCLR</name>
<dbReference type="AlphaFoldDB" id="A0AAD0KS26"/>
<gene>
    <name evidence="1" type="ORF">DIJ64_06565</name>
</gene>
<accession>A0AAD0KS26</accession>
<organism evidence="1 2">
    <name type="scientific">Mycobacterium leprae</name>
    <dbReference type="NCBI Taxonomy" id="1769"/>
    <lineage>
        <taxon>Bacteria</taxon>
        <taxon>Bacillati</taxon>
        <taxon>Actinomycetota</taxon>
        <taxon>Actinomycetes</taxon>
        <taxon>Mycobacteriales</taxon>
        <taxon>Mycobacteriaceae</taxon>
        <taxon>Mycobacterium</taxon>
    </lineage>
</organism>
<dbReference type="EMBL" id="CP029543">
    <property type="protein sequence ID" value="AWV47849.1"/>
    <property type="molecule type" value="Genomic_DNA"/>
</dbReference>
<reference evidence="1 2" key="1">
    <citation type="submission" date="2018-05" db="EMBL/GenBank/DDBJ databases">
        <title>Evolution of small genomes with special reference to Mycobacterium leprae.</title>
        <authorList>
            <person name="Mohanty P.S."/>
            <person name="Bansal A.K."/>
            <person name="Gupta U.D."/>
            <person name="Naaz F."/>
            <person name="Dwivedi V.D."/>
            <person name="Singh H."/>
            <person name="Gupta G."/>
            <person name="Sharma S."/>
            <person name="Arora M."/>
        </authorList>
    </citation>
    <scope>NUCLEOTIDE SEQUENCE [LARGE SCALE GENOMIC DNA]</scope>
    <source>
        <strain evidence="1 2">MRHRU-235-G</strain>
    </source>
</reference>
<protein>
    <submittedName>
        <fullName evidence="1">Uncharacterized protein</fullName>
    </submittedName>
</protein>
<evidence type="ECO:0000313" key="2">
    <source>
        <dbReference type="Proteomes" id="UP000249682"/>
    </source>
</evidence>
<proteinExistence type="predicted"/>
<evidence type="ECO:0000313" key="1">
    <source>
        <dbReference type="EMBL" id="AWV47849.1"/>
    </source>
</evidence>